<proteinExistence type="predicted"/>
<name>A0ABD0PK37_CIRMR</name>
<dbReference type="EMBL" id="JAMKFB020000015">
    <property type="protein sequence ID" value="KAL0174419.1"/>
    <property type="molecule type" value="Genomic_DNA"/>
</dbReference>
<protein>
    <submittedName>
        <fullName evidence="1">Uncharacterized protein</fullName>
    </submittedName>
</protein>
<gene>
    <name evidence="1" type="ORF">M9458_030387</name>
</gene>
<comment type="caution">
    <text evidence="1">The sequence shown here is derived from an EMBL/GenBank/DDBJ whole genome shotgun (WGS) entry which is preliminary data.</text>
</comment>
<organism evidence="1 2">
    <name type="scientific">Cirrhinus mrigala</name>
    <name type="common">Mrigala</name>
    <dbReference type="NCBI Taxonomy" id="683832"/>
    <lineage>
        <taxon>Eukaryota</taxon>
        <taxon>Metazoa</taxon>
        <taxon>Chordata</taxon>
        <taxon>Craniata</taxon>
        <taxon>Vertebrata</taxon>
        <taxon>Euteleostomi</taxon>
        <taxon>Actinopterygii</taxon>
        <taxon>Neopterygii</taxon>
        <taxon>Teleostei</taxon>
        <taxon>Ostariophysi</taxon>
        <taxon>Cypriniformes</taxon>
        <taxon>Cyprinidae</taxon>
        <taxon>Labeoninae</taxon>
        <taxon>Labeonini</taxon>
        <taxon>Cirrhinus</taxon>
    </lineage>
</organism>
<dbReference type="Proteomes" id="UP001529510">
    <property type="component" value="Unassembled WGS sequence"/>
</dbReference>
<keyword evidence="2" id="KW-1185">Reference proteome</keyword>
<evidence type="ECO:0000313" key="2">
    <source>
        <dbReference type="Proteomes" id="UP001529510"/>
    </source>
</evidence>
<feature type="non-terminal residue" evidence="1">
    <location>
        <position position="1"/>
    </location>
</feature>
<feature type="non-terminal residue" evidence="1">
    <location>
        <position position="71"/>
    </location>
</feature>
<reference evidence="1 2" key="1">
    <citation type="submission" date="2024-05" db="EMBL/GenBank/DDBJ databases">
        <title>Genome sequencing and assembly of Indian major carp, Cirrhinus mrigala (Hamilton, 1822).</title>
        <authorList>
            <person name="Mohindra V."/>
            <person name="Chowdhury L.M."/>
            <person name="Lal K."/>
            <person name="Jena J.K."/>
        </authorList>
    </citation>
    <scope>NUCLEOTIDE SEQUENCE [LARGE SCALE GENOMIC DNA]</scope>
    <source>
        <strain evidence="1">CM1030</strain>
        <tissue evidence="1">Blood</tissue>
    </source>
</reference>
<sequence>VLRPQPLPLDERRARAAAASLSNGKLCTGTGLPEPLSHRLAQEAALVARGAFESVAQPQRGEYRVGEGHQQ</sequence>
<evidence type="ECO:0000313" key="1">
    <source>
        <dbReference type="EMBL" id="KAL0174419.1"/>
    </source>
</evidence>
<dbReference type="AlphaFoldDB" id="A0ABD0PK37"/>
<accession>A0ABD0PK37</accession>